<name>A0AAN8FI98_TRICO</name>
<dbReference type="AlphaFoldDB" id="A0AAN8FI98"/>
<organism evidence="1 2">
    <name type="scientific">Trichostrongylus colubriformis</name>
    <name type="common">Black scour worm</name>
    <dbReference type="NCBI Taxonomy" id="6319"/>
    <lineage>
        <taxon>Eukaryota</taxon>
        <taxon>Metazoa</taxon>
        <taxon>Ecdysozoa</taxon>
        <taxon>Nematoda</taxon>
        <taxon>Chromadorea</taxon>
        <taxon>Rhabditida</taxon>
        <taxon>Rhabditina</taxon>
        <taxon>Rhabditomorpha</taxon>
        <taxon>Strongyloidea</taxon>
        <taxon>Trichostrongylidae</taxon>
        <taxon>Trichostrongylus</taxon>
    </lineage>
</organism>
<gene>
    <name evidence="1" type="ORF">GCK32_021888</name>
</gene>
<keyword evidence="2" id="KW-1185">Reference proteome</keyword>
<reference evidence="1 2" key="1">
    <citation type="submission" date="2019-10" db="EMBL/GenBank/DDBJ databases">
        <title>Assembly and Annotation for the nematode Trichostrongylus colubriformis.</title>
        <authorList>
            <person name="Martin J."/>
        </authorList>
    </citation>
    <scope>NUCLEOTIDE SEQUENCE [LARGE SCALE GENOMIC DNA]</scope>
    <source>
        <strain evidence="1">G859</strain>
        <tissue evidence="1">Whole worm</tissue>
    </source>
</reference>
<comment type="caution">
    <text evidence="1">The sequence shown here is derived from an EMBL/GenBank/DDBJ whole genome shotgun (WGS) entry which is preliminary data.</text>
</comment>
<sequence length="71" mass="8015">EPVYKILTTTIRINAMVAGGDSSITLIEMLSDVFHFGMTVAQEKVKICSKTSKRAWSPVRILRRKTVSEQF</sequence>
<proteinExistence type="predicted"/>
<dbReference type="EMBL" id="WIXE01008430">
    <property type="protein sequence ID" value="KAK5979331.1"/>
    <property type="molecule type" value="Genomic_DNA"/>
</dbReference>
<evidence type="ECO:0000313" key="2">
    <source>
        <dbReference type="Proteomes" id="UP001331761"/>
    </source>
</evidence>
<dbReference type="Proteomes" id="UP001331761">
    <property type="component" value="Unassembled WGS sequence"/>
</dbReference>
<accession>A0AAN8FI98</accession>
<evidence type="ECO:0000313" key="1">
    <source>
        <dbReference type="EMBL" id="KAK5979331.1"/>
    </source>
</evidence>
<feature type="non-terminal residue" evidence="1">
    <location>
        <position position="1"/>
    </location>
</feature>
<protein>
    <submittedName>
        <fullName evidence="1">Uncharacterized protein</fullName>
    </submittedName>
</protein>